<dbReference type="Pfam" id="PF18210">
    <property type="entry name" value="Knl1_RWD_C"/>
    <property type="match status" value="1"/>
</dbReference>
<dbReference type="GO" id="GO:0034501">
    <property type="term" value="P:protein localization to kinetochore"/>
    <property type="evidence" value="ECO:0007669"/>
    <property type="project" value="TreeGrafter"/>
</dbReference>
<feature type="region of interest" description="Disordered" evidence="1">
    <location>
        <begin position="126"/>
        <end position="172"/>
    </location>
</feature>
<feature type="compositionally biased region" description="Basic and acidic residues" evidence="1">
    <location>
        <begin position="126"/>
        <end position="135"/>
    </location>
</feature>
<dbReference type="HOGENOM" id="CLU_008574_0_0_1"/>
<feature type="region of interest" description="Disordered" evidence="1">
    <location>
        <begin position="324"/>
        <end position="349"/>
    </location>
</feature>
<evidence type="ECO:0000313" key="3">
    <source>
        <dbReference type="EMBL" id="CCE78761.1"/>
    </source>
</evidence>
<organism evidence="3 4">
    <name type="scientific">Pichia sorbitophila (strain ATCC MYA-4447 / BCRC 22081 / CBS 7064 / NBRC 10061 / NRRL Y-12695)</name>
    <name type="common">Hybrid yeast</name>
    <dbReference type="NCBI Taxonomy" id="559304"/>
    <lineage>
        <taxon>Eukaryota</taxon>
        <taxon>Fungi</taxon>
        <taxon>Dikarya</taxon>
        <taxon>Ascomycota</taxon>
        <taxon>Saccharomycotina</taxon>
        <taxon>Pichiomycetes</taxon>
        <taxon>Debaryomycetaceae</taxon>
        <taxon>Millerozyma</taxon>
    </lineage>
</organism>
<dbReference type="FunCoup" id="G8YQ26">
    <property type="interactions" value="121"/>
</dbReference>
<feature type="compositionally biased region" description="Polar residues" evidence="1">
    <location>
        <begin position="136"/>
        <end position="149"/>
    </location>
</feature>
<dbReference type="Proteomes" id="UP000005222">
    <property type="component" value="Chromosome D"/>
</dbReference>
<keyword evidence="4" id="KW-1185">Reference proteome</keyword>
<feature type="region of interest" description="Disordered" evidence="1">
    <location>
        <begin position="496"/>
        <end position="545"/>
    </location>
</feature>
<evidence type="ECO:0000259" key="2">
    <source>
        <dbReference type="SMART" id="SM00787"/>
    </source>
</evidence>
<evidence type="ECO:0000256" key="1">
    <source>
        <dbReference type="SAM" id="MobiDB-lite"/>
    </source>
</evidence>
<feature type="region of interest" description="Disordered" evidence="1">
    <location>
        <begin position="404"/>
        <end position="431"/>
    </location>
</feature>
<feature type="compositionally biased region" description="Basic and acidic residues" evidence="1">
    <location>
        <begin position="409"/>
        <end position="418"/>
    </location>
</feature>
<dbReference type="InterPro" id="IPR040850">
    <property type="entry name" value="Knl1_RWD_C"/>
</dbReference>
<evidence type="ECO:0000313" key="4">
    <source>
        <dbReference type="Proteomes" id="UP000005222"/>
    </source>
</evidence>
<feature type="region of interest" description="Disordered" evidence="1">
    <location>
        <begin position="73"/>
        <end position="98"/>
    </location>
</feature>
<dbReference type="GO" id="GO:0007094">
    <property type="term" value="P:mitotic spindle assembly checkpoint signaling"/>
    <property type="evidence" value="ECO:0007669"/>
    <property type="project" value="TreeGrafter"/>
</dbReference>
<name>G8YQ26_PICSO</name>
<gene>
    <name evidence="3" type="primary">Piso0_000790</name>
    <name evidence="3" type="ORF">GNLVRS01_PISO0D04183g</name>
</gene>
<dbReference type="PANTHER" id="PTHR28260:SF1">
    <property type="entry name" value="SPINDLE POLE BODY COMPONENT SPC105"/>
    <property type="match status" value="1"/>
</dbReference>
<dbReference type="InterPro" id="IPR033338">
    <property type="entry name" value="Spc105/Spc7"/>
</dbReference>
<dbReference type="GO" id="GO:0000776">
    <property type="term" value="C:kinetochore"/>
    <property type="evidence" value="ECO:0007669"/>
    <property type="project" value="TreeGrafter"/>
</dbReference>
<dbReference type="SMART" id="SM00787">
    <property type="entry name" value="Spc7"/>
    <property type="match status" value="1"/>
</dbReference>
<sequence>MSPRENYDGDHGPMMGAENKENIGYAPSKSILKNENTVLMETAGNRINRRVSFNPEVTLHKIDFVSNYDRKRRETIGSIPSQREEDESSGSSAYSDDEIRRFEMHNIDSRANDSLSMAQMEFHVGDSREFRDEGHFSTSNRTESESIMQTPGGIHDDLDSNDEDEQENDVDEGDMDLTGNIGRHVPNNASPLQYPVPDAMKAEIVTSTQEADSSRVESDGEETMDITKIFKPKTGENIKLNSGQFSGNDPHILSHKQDIDEYNPNRIHSIEDLYNFREVQDVQDSTEATKGAHHEEETMDFTAVYAPNNIHPIENHVDATSNSQSITSLDTNNGELPNQNEGENDEKDEVTMDVTHVFHRVTVNSNERDSTTGQAHDSDNVHYTEKEPQIDKVTRSVINLNMRSPVKNNESDGTHHDATQQGTINNEQNITENQSTMDMTNMYGTITRPSIDIQTNQENIDMVNDKNTQDNVIDDIEGKNRHEIDLAPSADIASMNEPSQATMTSSGLENHKYKTKTDLLLSKEDPEDKKENDLEDTAASNPYSNEARDMAENKNEEQNIDNNSSQKMLLTQEHGAIDYVHFKRKPEESLVQQNSKYPRILEHFETASTIKIPLADLSQEDEEMNNRGSEAYSPVTLYDFLRDISIRFYDDLEIGTKQVDRISLSLTKINENEDWPFNDYVEAMNKIPLLELYDFSCKELSKNINEGKTMFEQFDEVTRENNPKLFREYYSAGPNEQLGMKSEFQLIKDYARQQSKEVWYSWRTQLVHNLFDQLMDRCDLLLQDKDILQDSLATINEMFDEITAKKNMLMQRLTSFESFESQCDSITDDDLDSMQKELESCKEKYHYLKEVEMERQLRLEEISVKIQKNKELISTFNKEINEHEKIINDNRKYEKSEIDQLKTKYNMLQSITNLKYNSMKQNVISFTFHNTLNIKMDFSDINDTSNIIYEITNESKSCFHYPQVIHDIIINLTKKIQATNIVDHYRQLRSNWAHLTKLDSNIYKLSLKLPISSMALDDDVLHMECRYYSGKLDLKAALLISVGLSNIAVYHDNVKLSVKSVRSKQEYSSALLLKHLFKDCISNDLLDSKTAVVENM</sequence>
<feature type="compositionally biased region" description="Acidic residues" evidence="1">
    <location>
        <begin position="159"/>
        <end position="172"/>
    </location>
</feature>
<dbReference type="PANTHER" id="PTHR28260">
    <property type="entry name" value="SPINDLE POLE BODY COMPONENT SPC105"/>
    <property type="match status" value="1"/>
</dbReference>
<feature type="compositionally biased region" description="Polar residues" evidence="1">
    <location>
        <begin position="419"/>
        <end position="431"/>
    </location>
</feature>
<dbReference type="EMBL" id="FO082056">
    <property type="protein sequence ID" value="CCE78761.1"/>
    <property type="molecule type" value="Genomic_DNA"/>
</dbReference>
<accession>G8YQ26</accession>
<dbReference type="GO" id="GO:1990758">
    <property type="term" value="P:mitotic sister chromatid biorientation"/>
    <property type="evidence" value="ECO:0007669"/>
    <property type="project" value="TreeGrafter"/>
</dbReference>
<dbReference type="OMA" id="HSFDFVP"/>
<proteinExistence type="predicted"/>
<feature type="compositionally biased region" description="Polar residues" evidence="1">
    <location>
        <begin position="496"/>
        <end position="508"/>
    </location>
</feature>
<dbReference type="eggNOG" id="ENOG502S20P">
    <property type="taxonomic scope" value="Eukaryota"/>
</dbReference>
<dbReference type="InParanoid" id="G8YQ26"/>
<feature type="compositionally biased region" description="Polar residues" evidence="1">
    <location>
        <begin position="324"/>
        <end position="341"/>
    </location>
</feature>
<dbReference type="Pfam" id="PF08317">
    <property type="entry name" value="Spc7"/>
    <property type="match status" value="1"/>
</dbReference>
<dbReference type="STRING" id="559304.G8YQ26"/>
<feature type="compositionally biased region" description="Basic and acidic residues" evidence="1">
    <location>
        <begin position="509"/>
        <end position="532"/>
    </location>
</feature>
<dbReference type="AlphaFoldDB" id="G8YQ26"/>
<feature type="domain" description="Spc7 kinetochore protein" evidence="2">
    <location>
        <begin position="620"/>
        <end position="937"/>
    </location>
</feature>
<dbReference type="InterPro" id="IPR013253">
    <property type="entry name" value="Spc7_domain"/>
</dbReference>
<feature type="compositionally biased region" description="Basic and acidic residues" evidence="1">
    <location>
        <begin position="1"/>
        <end position="11"/>
    </location>
</feature>
<dbReference type="OrthoDB" id="5592879at2759"/>
<feature type="region of interest" description="Disordered" evidence="1">
    <location>
        <begin position="1"/>
        <end position="21"/>
    </location>
</feature>
<reference evidence="3 4" key="1">
    <citation type="journal article" date="2012" name="G3 (Bethesda)">
        <title>Pichia sorbitophila, an interspecies yeast hybrid reveals early steps of genome resolution following polyploidization.</title>
        <authorList>
            <person name="Leh Louis V."/>
            <person name="Despons L."/>
            <person name="Friedrich A."/>
            <person name="Martin T."/>
            <person name="Durrens P."/>
            <person name="Casaregola S."/>
            <person name="Neuveglise C."/>
            <person name="Fairhead C."/>
            <person name="Marck C."/>
            <person name="Cruz J.A."/>
            <person name="Straub M.L."/>
            <person name="Kugler V."/>
            <person name="Sacerdot C."/>
            <person name="Uzunov Z."/>
            <person name="Thierry A."/>
            <person name="Weiss S."/>
            <person name="Bleykasten C."/>
            <person name="De Montigny J."/>
            <person name="Jacques N."/>
            <person name="Jung P."/>
            <person name="Lemaire M."/>
            <person name="Mallet S."/>
            <person name="Morel G."/>
            <person name="Richard G.F."/>
            <person name="Sarkar A."/>
            <person name="Savel G."/>
            <person name="Schacherer J."/>
            <person name="Seret M.L."/>
            <person name="Talla E."/>
            <person name="Samson G."/>
            <person name="Jubin C."/>
            <person name="Poulain J."/>
            <person name="Vacherie B."/>
            <person name="Barbe V."/>
            <person name="Pelletier E."/>
            <person name="Sherman D.J."/>
            <person name="Westhof E."/>
            <person name="Weissenbach J."/>
            <person name="Baret P.V."/>
            <person name="Wincker P."/>
            <person name="Gaillardin C."/>
            <person name="Dujon B."/>
            <person name="Souciet J.L."/>
        </authorList>
    </citation>
    <scope>NUCLEOTIDE SEQUENCE [LARGE SCALE GENOMIC DNA]</scope>
    <source>
        <strain evidence="4">ATCC MYA-4447 / BCRC 22081 / CBS 7064 / NBRC 10061 / NRRL Y-12695</strain>
    </source>
</reference>
<protein>
    <submittedName>
        <fullName evidence="3">Piso0_000790 protein</fullName>
    </submittedName>
</protein>